<dbReference type="PIRSF" id="PIRSF031644">
    <property type="entry name" value="UCP031644"/>
    <property type="match status" value="1"/>
</dbReference>
<dbReference type="SUPFAM" id="SSF55136">
    <property type="entry name" value="Probable bacterial effector-binding domain"/>
    <property type="match status" value="1"/>
</dbReference>
<organism evidence="2 3">
    <name type="scientific">Candidatus Solincola sediminis</name>
    <dbReference type="NCBI Taxonomy" id="1797199"/>
    <lineage>
        <taxon>Bacteria</taxon>
        <taxon>Bacillati</taxon>
        <taxon>Actinomycetota</taxon>
        <taxon>Candidatus Geothermincolia</taxon>
        <taxon>Candidatus Geothermincolales</taxon>
        <taxon>Candidatus Geothermincolaceae</taxon>
        <taxon>Candidatus Solincola</taxon>
    </lineage>
</organism>
<dbReference type="Gene3D" id="3.20.80.10">
    <property type="entry name" value="Regulatory factor, effector binding domain"/>
    <property type="match status" value="1"/>
</dbReference>
<dbReference type="AlphaFoldDB" id="A0A1F2WNR7"/>
<evidence type="ECO:0000313" key="2">
    <source>
        <dbReference type="EMBL" id="OFW58483.1"/>
    </source>
</evidence>
<dbReference type="InterPro" id="IPR029442">
    <property type="entry name" value="GyrI-like"/>
</dbReference>
<comment type="caution">
    <text evidence="2">The sequence shown here is derived from an EMBL/GenBank/DDBJ whole genome shotgun (WGS) entry which is preliminary data.</text>
</comment>
<dbReference type="Proteomes" id="UP000177876">
    <property type="component" value="Unassembled WGS sequence"/>
</dbReference>
<reference evidence="2 3" key="1">
    <citation type="journal article" date="2016" name="Nat. Commun.">
        <title>Thousands of microbial genomes shed light on interconnected biogeochemical processes in an aquifer system.</title>
        <authorList>
            <person name="Anantharaman K."/>
            <person name="Brown C.T."/>
            <person name="Hug L.A."/>
            <person name="Sharon I."/>
            <person name="Castelle C.J."/>
            <person name="Probst A.J."/>
            <person name="Thomas B.C."/>
            <person name="Singh A."/>
            <person name="Wilkins M.J."/>
            <person name="Karaoz U."/>
            <person name="Brodie E.L."/>
            <person name="Williams K.H."/>
            <person name="Hubbard S.S."/>
            <person name="Banfield J.F."/>
        </authorList>
    </citation>
    <scope>NUCLEOTIDE SEQUENCE [LARGE SCALE GENOMIC DNA]</scope>
</reference>
<protein>
    <recommendedName>
        <fullName evidence="1">GyrI-like small molecule binding domain-containing protein</fullName>
    </recommendedName>
</protein>
<feature type="domain" description="GyrI-like small molecule binding" evidence="1">
    <location>
        <begin position="20"/>
        <end position="203"/>
    </location>
</feature>
<dbReference type="Pfam" id="PF06445">
    <property type="entry name" value="GyrI-like"/>
    <property type="match status" value="1"/>
</dbReference>
<name>A0A1F2WNR7_9ACTN</name>
<proteinExistence type="predicted"/>
<dbReference type="InterPro" id="IPR008319">
    <property type="entry name" value="GyrI-like_CCH_Lin2189-like"/>
</dbReference>
<dbReference type="InterPro" id="IPR011256">
    <property type="entry name" value="Reg_factor_effector_dom_sf"/>
</dbReference>
<sequence length="205" mass="23788">MEKIDYKKDLKELYFPSARQVAIIEVPEMNFVMIDGEGDPNTVPEFQDAMQALYTISYTTKFMLKKGKAGPDYAVPPAEGLWWVEDMEQLSMKDKESWKWTLMIMQPGHITQDVFDRALTEARAKKNINVLENVRFEAFREGLSAQIMYTGPYSAEEPTIEKLHAFIMENGYDFNGKHHEIYLGDPRRTAQEKLKTAIRQPIKKK</sequence>
<gene>
    <name evidence="2" type="ORF">A2Y75_02730</name>
</gene>
<dbReference type="EMBL" id="MELK01000022">
    <property type="protein sequence ID" value="OFW58483.1"/>
    <property type="molecule type" value="Genomic_DNA"/>
</dbReference>
<evidence type="ECO:0000259" key="1">
    <source>
        <dbReference type="Pfam" id="PF06445"/>
    </source>
</evidence>
<evidence type="ECO:0000313" key="3">
    <source>
        <dbReference type="Proteomes" id="UP000177876"/>
    </source>
</evidence>
<accession>A0A1F2WNR7</accession>